<feature type="binding site" evidence="3">
    <location>
        <begin position="116"/>
        <end position="122"/>
    </location>
    <ligand>
        <name>FAD</name>
        <dbReference type="ChEBI" id="CHEBI:57692"/>
    </ligand>
</feature>
<evidence type="ECO:0000259" key="4">
    <source>
        <dbReference type="PROSITE" id="PS51387"/>
    </source>
</evidence>
<dbReference type="GO" id="GO:0071949">
    <property type="term" value="F:FAD binding"/>
    <property type="evidence" value="ECO:0007669"/>
    <property type="project" value="InterPro"/>
</dbReference>
<dbReference type="GO" id="GO:0008610">
    <property type="term" value="P:lipid biosynthetic process"/>
    <property type="evidence" value="ECO:0007669"/>
    <property type="project" value="InterPro"/>
</dbReference>
<keyword evidence="2 3" id="KW-0274">FAD</keyword>
<evidence type="ECO:0000256" key="1">
    <source>
        <dbReference type="ARBA" id="ARBA00008000"/>
    </source>
</evidence>
<dbReference type="Gene3D" id="3.30.465.10">
    <property type="match status" value="1"/>
</dbReference>
<feature type="non-terminal residue" evidence="5">
    <location>
        <position position="302"/>
    </location>
</feature>
<dbReference type="InterPro" id="IPR016166">
    <property type="entry name" value="FAD-bd_PCMH"/>
</dbReference>
<name>A0A422QDG6_9BURK</name>
<keyword evidence="6" id="KW-1185">Reference proteome</keyword>
<dbReference type="PANTHER" id="PTHR46568">
    <property type="entry name" value="ALKYLDIHYDROXYACETONEPHOSPHATE SYNTHASE, PEROXISOMAL"/>
    <property type="match status" value="1"/>
</dbReference>
<dbReference type="InterPro" id="IPR016169">
    <property type="entry name" value="FAD-bd_PCMH_sub2"/>
</dbReference>
<keyword evidence="2 3" id="KW-0285">Flavoprotein</keyword>
<feature type="binding site" evidence="3">
    <location>
        <begin position="201"/>
        <end position="204"/>
    </location>
    <ligand>
        <name>FAD</name>
        <dbReference type="ChEBI" id="CHEBI:57692"/>
    </ligand>
</feature>
<accession>A0A422QDG6</accession>
<organism evidence="5 6">
    <name type="scientific">Massilia aurea</name>
    <dbReference type="NCBI Taxonomy" id="373040"/>
    <lineage>
        <taxon>Bacteria</taxon>
        <taxon>Pseudomonadati</taxon>
        <taxon>Pseudomonadota</taxon>
        <taxon>Betaproteobacteria</taxon>
        <taxon>Burkholderiales</taxon>
        <taxon>Oxalobacteraceae</taxon>
        <taxon>Telluria group</taxon>
        <taxon>Massilia</taxon>
    </lineage>
</organism>
<dbReference type="PANTHER" id="PTHR46568:SF1">
    <property type="entry name" value="ALKYLDIHYDROXYACETONEPHOSPHATE SYNTHASE, PEROXISOMAL"/>
    <property type="match status" value="1"/>
</dbReference>
<dbReference type="PROSITE" id="PS51387">
    <property type="entry name" value="FAD_PCMH"/>
    <property type="match status" value="1"/>
</dbReference>
<gene>
    <name evidence="5" type="ORF">NM04_25485</name>
</gene>
<evidence type="ECO:0000313" key="5">
    <source>
        <dbReference type="EMBL" id="RNF28018.1"/>
    </source>
</evidence>
<evidence type="ECO:0000313" key="6">
    <source>
        <dbReference type="Proteomes" id="UP000283254"/>
    </source>
</evidence>
<dbReference type="AlphaFoldDB" id="A0A422QDG6"/>
<dbReference type="InterPro" id="IPR006094">
    <property type="entry name" value="Oxid_FAD_bind_N"/>
</dbReference>
<sequence length="302" mass="32350">MRRWNGWGDESITVQLEGEARAFLGARLGRGTAPQDATFEQACAGLPPGRLPPHPLIDASSATRARHALGQSLPDWLRLRHGRLGSVPDGVAFPESGAQVRELLGFAARHDAVVIPYGGGTSVAGHLDVGHSSNGGLRPSLSIDMGRMRAMISLDREAQLACFGAGVSGADLEAQLRAHGYTLGHYPQSFEYSTLGGWIATRSSGQQSLRYGRIEQMFAGGRIETPSGTLDIPTFPASSSGIDLREMVLGSEGRMGVLTHAAVRINRLPEHEAFHALFFPDWEHALQAARTLAQARLGLSML</sequence>
<comment type="caution">
    <text evidence="5">The sequence shown here is derived from an EMBL/GenBank/DDBJ whole genome shotgun (WGS) entry which is preliminary data.</text>
</comment>
<dbReference type="InterPro" id="IPR025650">
    <property type="entry name" value="Alkyl-DHAP_Synthase"/>
</dbReference>
<evidence type="ECO:0000256" key="2">
    <source>
        <dbReference type="ARBA" id="ARBA00022827"/>
    </source>
</evidence>
<reference evidence="5" key="1">
    <citation type="submission" date="2014-10" db="EMBL/GenBank/DDBJ databases">
        <title>Massilia sp. genome.</title>
        <authorList>
            <person name="Xu B."/>
            <person name="Dai L."/>
            <person name="Huang Z."/>
        </authorList>
    </citation>
    <scope>NUCLEOTIDE SEQUENCE [LARGE SCALE GENOMIC DNA]</scope>
    <source>
        <strain evidence="5">CFS-1</strain>
    </source>
</reference>
<proteinExistence type="inferred from homology"/>
<dbReference type="SUPFAM" id="SSF56176">
    <property type="entry name" value="FAD-binding/transporter-associated domain-like"/>
    <property type="match status" value="1"/>
</dbReference>
<dbReference type="Proteomes" id="UP000283254">
    <property type="component" value="Unassembled WGS sequence"/>
</dbReference>
<dbReference type="OrthoDB" id="9811557at2"/>
<dbReference type="Pfam" id="PF01565">
    <property type="entry name" value="FAD_binding_4"/>
    <property type="match status" value="1"/>
</dbReference>
<evidence type="ECO:0000256" key="3">
    <source>
        <dbReference type="PIRSR" id="PIRSR625650-3"/>
    </source>
</evidence>
<protein>
    <submittedName>
        <fullName evidence="5">FAD-linked oxidase</fullName>
    </submittedName>
</protein>
<comment type="cofactor">
    <cofactor evidence="3">
        <name>FAD</name>
        <dbReference type="ChEBI" id="CHEBI:57692"/>
    </cofactor>
</comment>
<feature type="domain" description="FAD-binding PCMH-type" evidence="4">
    <location>
        <begin position="84"/>
        <end position="268"/>
    </location>
</feature>
<dbReference type="RefSeq" id="WP_148044164.1">
    <property type="nucleotide sequence ID" value="NZ_JSAB01000421.1"/>
</dbReference>
<comment type="similarity">
    <text evidence="1">Belongs to the FAD-binding oxidoreductase/transferase type 4 family.</text>
</comment>
<dbReference type="GO" id="GO:0008609">
    <property type="term" value="F:alkylglycerone-phosphate synthase activity"/>
    <property type="evidence" value="ECO:0007669"/>
    <property type="project" value="InterPro"/>
</dbReference>
<dbReference type="EMBL" id="JSAB01000421">
    <property type="protein sequence ID" value="RNF28018.1"/>
    <property type="molecule type" value="Genomic_DNA"/>
</dbReference>
<dbReference type="InterPro" id="IPR036318">
    <property type="entry name" value="FAD-bd_PCMH-like_sf"/>
</dbReference>